<dbReference type="SMART" id="SM00409">
    <property type="entry name" value="IG"/>
    <property type="match status" value="5"/>
</dbReference>
<protein>
    <recommendedName>
        <fullName evidence="3">Immunoglobulin domain-containing protein</fullName>
    </recommendedName>
</protein>
<evidence type="ECO:0000256" key="2">
    <source>
        <dbReference type="SAM" id="SignalP"/>
    </source>
</evidence>
<feature type="domain" description="Immunoglobulin" evidence="3">
    <location>
        <begin position="139"/>
        <end position="242"/>
    </location>
</feature>
<proteinExistence type="predicted"/>
<dbReference type="Proteomes" id="UP001059041">
    <property type="component" value="Unassembled WGS sequence"/>
</dbReference>
<organism evidence="4 5">
    <name type="scientific">Triplophysa rosa</name>
    <name type="common">Cave loach</name>
    <dbReference type="NCBI Taxonomy" id="992332"/>
    <lineage>
        <taxon>Eukaryota</taxon>
        <taxon>Metazoa</taxon>
        <taxon>Chordata</taxon>
        <taxon>Craniata</taxon>
        <taxon>Vertebrata</taxon>
        <taxon>Euteleostomi</taxon>
        <taxon>Actinopterygii</taxon>
        <taxon>Neopterygii</taxon>
        <taxon>Teleostei</taxon>
        <taxon>Ostariophysi</taxon>
        <taxon>Cypriniformes</taxon>
        <taxon>Nemacheilidae</taxon>
        <taxon>Triplophysa</taxon>
    </lineage>
</organism>
<dbReference type="InterPro" id="IPR013783">
    <property type="entry name" value="Ig-like_fold"/>
</dbReference>
<dbReference type="InterPro" id="IPR013106">
    <property type="entry name" value="Ig_V-set"/>
</dbReference>
<evidence type="ECO:0000313" key="5">
    <source>
        <dbReference type="Proteomes" id="UP001059041"/>
    </source>
</evidence>
<feature type="signal peptide" evidence="2">
    <location>
        <begin position="1"/>
        <end position="18"/>
    </location>
</feature>
<feature type="transmembrane region" description="Helical" evidence="1">
    <location>
        <begin position="585"/>
        <end position="611"/>
    </location>
</feature>
<feature type="domain" description="Immunoglobulin" evidence="3">
    <location>
        <begin position="388"/>
        <end position="485"/>
    </location>
</feature>
<keyword evidence="1" id="KW-1133">Transmembrane helix</keyword>
<reference evidence="4" key="1">
    <citation type="submission" date="2021-02" db="EMBL/GenBank/DDBJ databases">
        <title>Comparative genomics reveals that relaxation of natural selection precedes convergent phenotypic evolution of cavefish.</title>
        <authorList>
            <person name="Peng Z."/>
        </authorList>
    </citation>
    <scope>NUCLEOTIDE SEQUENCE</scope>
    <source>
        <tissue evidence="4">Muscle</tissue>
    </source>
</reference>
<feature type="chain" id="PRO_5040860203" description="Immunoglobulin domain-containing protein" evidence="2">
    <location>
        <begin position="19"/>
        <end position="629"/>
    </location>
</feature>
<dbReference type="SUPFAM" id="SSF48726">
    <property type="entry name" value="Immunoglobulin"/>
    <property type="match status" value="5"/>
</dbReference>
<evidence type="ECO:0000256" key="1">
    <source>
        <dbReference type="SAM" id="Phobius"/>
    </source>
</evidence>
<keyword evidence="1" id="KW-0812">Transmembrane</keyword>
<dbReference type="AlphaFoldDB" id="A0A9W7T4H8"/>
<dbReference type="Pfam" id="PF07686">
    <property type="entry name" value="V-set"/>
    <property type="match status" value="2"/>
</dbReference>
<keyword evidence="1" id="KW-0472">Membrane</keyword>
<comment type="caution">
    <text evidence="4">The sequence shown here is derived from an EMBL/GenBank/DDBJ whole genome shotgun (WGS) entry which is preliminary data.</text>
</comment>
<feature type="domain" description="Immunoglobulin" evidence="3">
    <location>
        <begin position="486"/>
        <end position="588"/>
    </location>
</feature>
<keyword evidence="5" id="KW-1185">Reference proteome</keyword>
<evidence type="ECO:0000259" key="3">
    <source>
        <dbReference type="SMART" id="SM00409"/>
    </source>
</evidence>
<name>A0A9W7T4H8_TRIRA</name>
<dbReference type="PANTHER" id="PTHR21063">
    <property type="entry name" value="LFA-3"/>
    <property type="match status" value="1"/>
</dbReference>
<evidence type="ECO:0000313" key="4">
    <source>
        <dbReference type="EMBL" id="KAI7789609.1"/>
    </source>
</evidence>
<feature type="transmembrane region" description="Helical" evidence="1">
    <location>
        <begin position="251"/>
        <end position="273"/>
    </location>
</feature>
<gene>
    <name evidence="4" type="ORF">IRJ41_012042</name>
</gene>
<dbReference type="InterPro" id="IPR036179">
    <property type="entry name" value="Ig-like_dom_sf"/>
</dbReference>
<dbReference type="InterPro" id="IPR003599">
    <property type="entry name" value="Ig_sub"/>
</dbReference>
<keyword evidence="2" id="KW-0732">Signal</keyword>
<dbReference type="PANTHER" id="PTHR21063:SF4">
    <property type="entry name" value="CD48 ANTIGEN-RELATED"/>
    <property type="match status" value="1"/>
</dbReference>
<sequence>MRSFCKSIVLLLVCGVFGAVTDEKSVSVSEGESKTLHTDDTELQNNDKILWRFGEEGSAKLIAEMSGGRILYKDFAEMFKDRLQILDSQTGSLTIKNIRHKHSGRYEAEINYAAGTTYKRFRVTVKDAPSVIGAGQSDVKSASLTVGGSVTLNTDVQTQRGDLILWRFGDEGLLIAKDDKEDNKSSIYDGVLDGRFRDRLKLDDQTGSLIISDVKTTDSGVYKINIINNRETKYRTFSVSVRDPDLSAGQAAGIIFGVLMVIAVVGVIVYRHINYEQQKRKVKVMTVIEGYSVTLESDVTKLQSDDVIQWSFRDEVMATYNKNNKISSEERLIDRLQVDDQTGSLIIRDIRTEDTGLYKVKISSSSGVKSFLQLITGGGPSYSQFNVIVIVRKYENDSVTLNTGVTELQSDDVIQWRFGETLIAEINRKNKFTTDDEIFKDRLKLNDKTGDLIIRDLDTEHTGLYKLRIINSRGTSCCQIKVYVEERIRTVLLGRYITLKTDVTGIQTDDVIQWRFGDEEPLIAQMTVGTKPSYDSTDERFTDRLKMNPWTGALIITNITSELSGVYRAKIISRRRGTEYRRYRVVIRALLVSMLISHSLKTLIVNLLFVLKSLHTPCRIWKKLKLLEK</sequence>
<feature type="domain" description="Immunoglobulin" evidence="3">
    <location>
        <begin position="282"/>
        <end position="375"/>
    </location>
</feature>
<dbReference type="EMBL" id="JAFHDT010000417">
    <property type="protein sequence ID" value="KAI7789609.1"/>
    <property type="molecule type" value="Genomic_DNA"/>
</dbReference>
<accession>A0A9W7T4H8</accession>
<feature type="domain" description="Immunoglobulin" evidence="3">
    <location>
        <begin position="23"/>
        <end position="126"/>
    </location>
</feature>
<dbReference type="Gene3D" id="2.60.40.10">
    <property type="entry name" value="Immunoglobulins"/>
    <property type="match status" value="5"/>
</dbReference>